<protein>
    <submittedName>
        <fullName evidence="2">Uncharacterized protein</fullName>
    </submittedName>
</protein>
<evidence type="ECO:0000313" key="2">
    <source>
        <dbReference type="EMBL" id="TYP72351.1"/>
    </source>
</evidence>
<organism evidence="2 3">
    <name type="scientific">Paenibacillus methanolicus</name>
    <dbReference type="NCBI Taxonomy" id="582686"/>
    <lineage>
        <taxon>Bacteria</taxon>
        <taxon>Bacillati</taxon>
        <taxon>Bacillota</taxon>
        <taxon>Bacilli</taxon>
        <taxon>Bacillales</taxon>
        <taxon>Paenibacillaceae</taxon>
        <taxon>Paenibacillus</taxon>
    </lineage>
</organism>
<keyword evidence="3" id="KW-1185">Reference proteome</keyword>
<sequence>MSQSDTSSGISRWPIIVFAIVVCGIAALFEATAKRKGDTNSSWTWSTRAIR</sequence>
<keyword evidence="1" id="KW-0812">Transmembrane</keyword>
<dbReference type="Proteomes" id="UP000323257">
    <property type="component" value="Unassembled WGS sequence"/>
</dbReference>
<dbReference type="EMBL" id="VNHS01000008">
    <property type="protein sequence ID" value="TYP72351.1"/>
    <property type="molecule type" value="Genomic_DNA"/>
</dbReference>
<comment type="caution">
    <text evidence="2">The sequence shown here is derived from an EMBL/GenBank/DDBJ whole genome shotgun (WGS) entry which is preliminary data.</text>
</comment>
<accession>A0A5S5BYU9</accession>
<evidence type="ECO:0000256" key="1">
    <source>
        <dbReference type="SAM" id="Phobius"/>
    </source>
</evidence>
<dbReference type="RefSeq" id="WP_187434328.1">
    <property type="nucleotide sequence ID" value="NZ_VNHS01000008.1"/>
</dbReference>
<keyword evidence="1" id="KW-1133">Transmembrane helix</keyword>
<dbReference type="AlphaFoldDB" id="A0A5S5BYU9"/>
<gene>
    <name evidence="2" type="ORF">BCM02_1085</name>
</gene>
<reference evidence="2 3" key="1">
    <citation type="submission" date="2019-07" db="EMBL/GenBank/DDBJ databases">
        <title>Genomic Encyclopedia of Type Strains, Phase III (KMG-III): the genomes of soil and plant-associated and newly described type strains.</title>
        <authorList>
            <person name="Whitman W."/>
        </authorList>
    </citation>
    <scope>NUCLEOTIDE SEQUENCE [LARGE SCALE GENOMIC DNA]</scope>
    <source>
        <strain evidence="2 3">BL24</strain>
    </source>
</reference>
<keyword evidence="1" id="KW-0472">Membrane</keyword>
<name>A0A5S5BYU9_9BACL</name>
<proteinExistence type="predicted"/>
<evidence type="ECO:0000313" key="3">
    <source>
        <dbReference type="Proteomes" id="UP000323257"/>
    </source>
</evidence>
<feature type="transmembrane region" description="Helical" evidence="1">
    <location>
        <begin position="12"/>
        <end position="29"/>
    </location>
</feature>